<feature type="region of interest" description="Disordered" evidence="1">
    <location>
        <begin position="1"/>
        <end position="21"/>
    </location>
</feature>
<reference evidence="2" key="1">
    <citation type="journal article" date="2022" name="Int. J. Mol. Sci.">
        <title>Draft Genome of Tanacetum Coccineum: Genomic Comparison of Closely Related Tanacetum-Family Plants.</title>
        <authorList>
            <person name="Yamashiro T."/>
            <person name="Shiraishi A."/>
            <person name="Nakayama K."/>
            <person name="Satake H."/>
        </authorList>
    </citation>
    <scope>NUCLEOTIDE SEQUENCE</scope>
</reference>
<proteinExistence type="predicted"/>
<gene>
    <name evidence="2" type="ORF">Tco_1017181</name>
</gene>
<dbReference type="Proteomes" id="UP001151760">
    <property type="component" value="Unassembled WGS sequence"/>
</dbReference>
<evidence type="ECO:0000313" key="2">
    <source>
        <dbReference type="EMBL" id="GJT65701.1"/>
    </source>
</evidence>
<organism evidence="2 3">
    <name type="scientific">Tanacetum coccineum</name>
    <dbReference type="NCBI Taxonomy" id="301880"/>
    <lineage>
        <taxon>Eukaryota</taxon>
        <taxon>Viridiplantae</taxon>
        <taxon>Streptophyta</taxon>
        <taxon>Embryophyta</taxon>
        <taxon>Tracheophyta</taxon>
        <taxon>Spermatophyta</taxon>
        <taxon>Magnoliopsida</taxon>
        <taxon>eudicotyledons</taxon>
        <taxon>Gunneridae</taxon>
        <taxon>Pentapetalae</taxon>
        <taxon>asterids</taxon>
        <taxon>campanulids</taxon>
        <taxon>Asterales</taxon>
        <taxon>Asteraceae</taxon>
        <taxon>Asteroideae</taxon>
        <taxon>Anthemideae</taxon>
        <taxon>Anthemidinae</taxon>
        <taxon>Tanacetum</taxon>
    </lineage>
</organism>
<comment type="caution">
    <text evidence="2">The sequence shown here is derived from an EMBL/GenBank/DDBJ whole genome shotgun (WGS) entry which is preliminary data.</text>
</comment>
<reference evidence="2" key="2">
    <citation type="submission" date="2022-01" db="EMBL/GenBank/DDBJ databases">
        <authorList>
            <person name="Yamashiro T."/>
            <person name="Shiraishi A."/>
            <person name="Satake H."/>
            <person name="Nakayama K."/>
        </authorList>
    </citation>
    <scope>NUCLEOTIDE SEQUENCE</scope>
</reference>
<keyword evidence="3" id="KW-1185">Reference proteome</keyword>
<dbReference type="EMBL" id="BQNB010017653">
    <property type="protein sequence ID" value="GJT65701.1"/>
    <property type="molecule type" value="Genomic_DNA"/>
</dbReference>
<evidence type="ECO:0000313" key="3">
    <source>
        <dbReference type="Proteomes" id="UP001151760"/>
    </source>
</evidence>
<protein>
    <submittedName>
        <fullName evidence="2">Uncharacterized protein</fullName>
    </submittedName>
</protein>
<evidence type="ECO:0000256" key="1">
    <source>
        <dbReference type="SAM" id="MobiDB-lite"/>
    </source>
</evidence>
<sequence length="103" mass="11305">MLSNQKPSGEKLGLGFSSFEESSSGTKEIKFVKAHKKASSDGGPINIGDPILHSTWMAFGGNTRDLGLVGEETDKITDLHQDSPRSIVLRAWRRSRRHKVTPS</sequence>
<name>A0ABQ5FQV4_9ASTR</name>
<accession>A0ABQ5FQV4</accession>